<reference evidence="2" key="1">
    <citation type="submission" date="2022-09" db="EMBL/GenBank/DDBJ databases">
        <title>Haloadaptaus new haloarchaeum isolated from saline soil.</title>
        <authorList>
            <person name="Duran-Viseras A."/>
            <person name="Sanchez-Porro C."/>
            <person name="Ventosa A."/>
        </authorList>
    </citation>
    <scope>NUCLEOTIDE SEQUENCE</scope>
    <source>
        <strain evidence="2">F3-133</strain>
    </source>
</reference>
<dbReference type="PANTHER" id="PTHR41247:SF1">
    <property type="entry name" value="HTH-TYPE TRANSCRIPTIONAL REPRESSOR YCNK"/>
    <property type="match status" value="1"/>
</dbReference>
<dbReference type="EMBL" id="RKLV01000002">
    <property type="protein sequence ID" value="MCX2818283.1"/>
    <property type="molecule type" value="Genomic_DNA"/>
</dbReference>
<dbReference type="SUPFAM" id="SSF160387">
    <property type="entry name" value="NosL/MerB-like"/>
    <property type="match status" value="1"/>
</dbReference>
<dbReference type="Proteomes" id="UP001149411">
    <property type="component" value="Unassembled WGS sequence"/>
</dbReference>
<dbReference type="RefSeq" id="WP_266086037.1">
    <property type="nucleotide sequence ID" value="NZ_RKLV01000002.1"/>
</dbReference>
<dbReference type="AlphaFoldDB" id="A0A9Q4C2J1"/>
<feature type="region of interest" description="Disordered" evidence="1">
    <location>
        <begin position="23"/>
        <end position="58"/>
    </location>
</feature>
<dbReference type="InterPro" id="IPR008719">
    <property type="entry name" value="N2O_reductase_NosL"/>
</dbReference>
<proteinExistence type="predicted"/>
<comment type="caution">
    <text evidence="2">The sequence shown here is derived from an EMBL/GenBank/DDBJ whole genome shotgun (WGS) entry which is preliminary data.</text>
</comment>
<protein>
    <submittedName>
        <fullName evidence="2">Nitrous oxide reductase accessory protein NosL</fullName>
    </submittedName>
</protein>
<accession>A0A9Q4C2J1</accession>
<name>A0A9Q4C2J1_9EURY</name>
<evidence type="ECO:0000256" key="1">
    <source>
        <dbReference type="SAM" id="MobiDB-lite"/>
    </source>
</evidence>
<gene>
    <name evidence="2" type="ORF">EGH25_02810</name>
</gene>
<dbReference type="PROSITE" id="PS51257">
    <property type="entry name" value="PROKAR_LIPOPROTEIN"/>
    <property type="match status" value="1"/>
</dbReference>
<dbReference type="PANTHER" id="PTHR41247">
    <property type="entry name" value="HTH-TYPE TRANSCRIPTIONAL REPRESSOR YCNK"/>
    <property type="match status" value="1"/>
</dbReference>
<organism evidence="2 3">
    <name type="scientific">Halorutilus salinus</name>
    <dbReference type="NCBI Taxonomy" id="2487751"/>
    <lineage>
        <taxon>Archaea</taxon>
        <taxon>Methanobacteriati</taxon>
        <taxon>Methanobacteriota</taxon>
        <taxon>Stenosarchaea group</taxon>
        <taxon>Halobacteria</taxon>
        <taxon>Halorutilales</taxon>
        <taxon>Halorutilaceae</taxon>
        <taxon>Halorutilus</taxon>
    </lineage>
</organism>
<evidence type="ECO:0000313" key="2">
    <source>
        <dbReference type="EMBL" id="MCX2818283.1"/>
    </source>
</evidence>
<sequence>MKGDDSPSLRRREILVAVGGTAVTGCLGSGSAKTEGDGTDGDDGGKGGEADGDGFTPEPVDYPDASCDVCARNVTDHPRWNAQAVHEDGERAFFCTSGCMGAYYTSPSAFGVSDADVEGLWVTDYATRQTVDGFDAYYVFVGERDLIDMPAGRNPVPFVDEEGAKAFTRRFDELSTGDAERFTRYNMNRCVW</sequence>
<evidence type="ECO:0000313" key="3">
    <source>
        <dbReference type="Proteomes" id="UP001149411"/>
    </source>
</evidence>
<dbReference type="Pfam" id="PF05573">
    <property type="entry name" value="NosL"/>
    <property type="match status" value="1"/>
</dbReference>
<keyword evidence="3" id="KW-1185">Reference proteome</keyword>